<comment type="caution">
    <text evidence="3">The sequence shown here is derived from an EMBL/GenBank/DDBJ whole genome shotgun (WGS) entry which is preliminary data.</text>
</comment>
<evidence type="ECO:0008006" key="5">
    <source>
        <dbReference type="Google" id="ProtNLM"/>
    </source>
</evidence>
<feature type="transmembrane region" description="Helical" evidence="2">
    <location>
        <begin position="120"/>
        <end position="142"/>
    </location>
</feature>
<evidence type="ECO:0000256" key="2">
    <source>
        <dbReference type="SAM" id="Phobius"/>
    </source>
</evidence>
<organism evidence="3 4">
    <name type="scientific">Paramecium pentaurelia</name>
    <dbReference type="NCBI Taxonomy" id="43138"/>
    <lineage>
        <taxon>Eukaryota</taxon>
        <taxon>Sar</taxon>
        <taxon>Alveolata</taxon>
        <taxon>Ciliophora</taxon>
        <taxon>Intramacronucleata</taxon>
        <taxon>Oligohymenophorea</taxon>
        <taxon>Peniculida</taxon>
        <taxon>Parameciidae</taxon>
        <taxon>Paramecium</taxon>
    </lineage>
</organism>
<keyword evidence="4" id="KW-1185">Reference proteome</keyword>
<evidence type="ECO:0000256" key="1">
    <source>
        <dbReference type="SAM" id="Coils"/>
    </source>
</evidence>
<dbReference type="AlphaFoldDB" id="A0A8S1TSK6"/>
<feature type="coiled-coil region" evidence="1">
    <location>
        <begin position="142"/>
        <end position="169"/>
    </location>
</feature>
<reference evidence="3" key="1">
    <citation type="submission" date="2021-01" db="EMBL/GenBank/DDBJ databases">
        <authorList>
            <consortium name="Genoscope - CEA"/>
            <person name="William W."/>
        </authorList>
    </citation>
    <scope>NUCLEOTIDE SEQUENCE</scope>
</reference>
<evidence type="ECO:0000313" key="3">
    <source>
        <dbReference type="EMBL" id="CAD8154522.1"/>
    </source>
</evidence>
<keyword evidence="2" id="KW-0472">Membrane</keyword>
<name>A0A8S1TSK6_9CILI</name>
<sequence>MQPYYFTADKQIDFQLDPEMQINLIQLKQQEILPCSNYNQLAYFTQFSYPLPISAYPIDGFHEQKITNEQKPKKTKIQNTDSKGRLLKSKESENNLLIILLKHNFRMNNQLNNKLFLNKFIIIVKGPLYLNFSLILFQIMMLQDYRKGLDKLKNQKDCINKQSSQKKRTYENWTLVSIRTYNLNNISLIV</sequence>
<accession>A0A8S1TSK6</accession>
<keyword evidence="1" id="KW-0175">Coiled coil</keyword>
<dbReference type="Proteomes" id="UP000689195">
    <property type="component" value="Unassembled WGS sequence"/>
</dbReference>
<gene>
    <name evidence="3" type="ORF">PPENT_87.1.T0260010</name>
</gene>
<keyword evidence="2" id="KW-0812">Transmembrane</keyword>
<evidence type="ECO:0000313" key="4">
    <source>
        <dbReference type="Proteomes" id="UP000689195"/>
    </source>
</evidence>
<keyword evidence="2" id="KW-1133">Transmembrane helix</keyword>
<dbReference type="EMBL" id="CAJJDO010000026">
    <property type="protein sequence ID" value="CAD8154522.1"/>
    <property type="molecule type" value="Genomic_DNA"/>
</dbReference>
<proteinExistence type="predicted"/>
<protein>
    <recommendedName>
        <fullName evidence="5">Transmembrane protein</fullName>
    </recommendedName>
</protein>